<reference evidence="3 4" key="1">
    <citation type="submission" date="2021-01" db="EMBL/GenBank/DDBJ databases">
        <title>Whole genome shotgun sequence of Actinoplanes durhamensis NBRC 14914.</title>
        <authorList>
            <person name="Komaki H."/>
            <person name="Tamura T."/>
        </authorList>
    </citation>
    <scope>NUCLEOTIDE SEQUENCE [LARGE SCALE GENOMIC DNA]</scope>
    <source>
        <strain evidence="3 4">NBRC 14914</strain>
    </source>
</reference>
<accession>A0ABQ3Z6Z2</accession>
<dbReference type="InterPro" id="IPR013216">
    <property type="entry name" value="Methyltransf_11"/>
</dbReference>
<dbReference type="InterPro" id="IPR050447">
    <property type="entry name" value="Erg6_SMT_methyltransf"/>
</dbReference>
<dbReference type="Gene3D" id="3.40.50.150">
    <property type="entry name" value="Vaccinia Virus protein VP39"/>
    <property type="match status" value="1"/>
</dbReference>
<feature type="domain" description="Methyltransferase type 11" evidence="2">
    <location>
        <begin position="64"/>
        <end position="161"/>
    </location>
</feature>
<gene>
    <name evidence="3" type="ORF">Adu01nite_69470</name>
</gene>
<dbReference type="Proteomes" id="UP000637628">
    <property type="component" value="Unassembled WGS sequence"/>
</dbReference>
<organism evidence="3 4">
    <name type="scientific">Paractinoplanes durhamensis</name>
    <dbReference type="NCBI Taxonomy" id="113563"/>
    <lineage>
        <taxon>Bacteria</taxon>
        <taxon>Bacillati</taxon>
        <taxon>Actinomycetota</taxon>
        <taxon>Actinomycetes</taxon>
        <taxon>Micromonosporales</taxon>
        <taxon>Micromonosporaceae</taxon>
        <taxon>Paractinoplanes</taxon>
    </lineage>
</organism>
<sequence>MRTGDDDYDAAHGAVYSSRLVPQLWAEAYGDEYPAEVEPFSSCTWWLLGRLIGGLRLRRDSVLVDLGCGRGGPGLWLARACSTRLIGVDFSEVATRLAGERAATFLRPGRAEFRRAAFADTGLPSGGADAAVSVDALPFAPDRPAALAEVFRILRPGARFAMTARVRPEPEGDWPALAAAAGFEVEQSIKNENHDKHWIWLYELWLRNEPQLRAELGERVTANLIREARAGLQRLPDPDPAELLILRRPLPGQHLQEFAESLQQKRP</sequence>
<dbReference type="Pfam" id="PF08241">
    <property type="entry name" value="Methyltransf_11"/>
    <property type="match status" value="1"/>
</dbReference>
<dbReference type="SUPFAM" id="SSF53335">
    <property type="entry name" value="S-adenosyl-L-methionine-dependent methyltransferases"/>
    <property type="match status" value="1"/>
</dbReference>
<evidence type="ECO:0000313" key="3">
    <source>
        <dbReference type="EMBL" id="GIE05597.1"/>
    </source>
</evidence>
<name>A0ABQ3Z6Z2_9ACTN</name>
<keyword evidence="4" id="KW-1185">Reference proteome</keyword>
<dbReference type="EMBL" id="BOML01000057">
    <property type="protein sequence ID" value="GIE05597.1"/>
    <property type="molecule type" value="Genomic_DNA"/>
</dbReference>
<evidence type="ECO:0000256" key="1">
    <source>
        <dbReference type="ARBA" id="ARBA00022679"/>
    </source>
</evidence>
<dbReference type="PANTHER" id="PTHR44068:SF11">
    <property type="entry name" value="GERANYL DIPHOSPHATE 2-C-METHYLTRANSFERASE"/>
    <property type="match status" value="1"/>
</dbReference>
<evidence type="ECO:0000259" key="2">
    <source>
        <dbReference type="Pfam" id="PF08241"/>
    </source>
</evidence>
<protein>
    <recommendedName>
        <fullName evidence="2">Methyltransferase type 11 domain-containing protein</fullName>
    </recommendedName>
</protein>
<evidence type="ECO:0000313" key="4">
    <source>
        <dbReference type="Proteomes" id="UP000637628"/>
    </source>
</evidence>
<keyword evidence="1" id="KW-0808">Transferase</keyword>
<comment type="caution">
    <text evidence="3">The sequence shown here is derived from an EMBL/GenBank/DDBJ whole genome shotgun (WGS) entry which is preliminary data.</text>
</comment>
<dbReference type="PANTHER" id="PTHR44068">
    <property type="entry name" value="ZGC:194242"/>
    <property type="match status" value="1"/>
</dbReference>
<dbReference type="CDD" id="cd02440">
    <property type="entry name" value="AdoMet_MTases"/>
    <property type="match status" value="1"/>
</dbReference>
<dbReference type="InterPro" id="IPR029063">
    <property type="entry name" value="SAM-dependent_MTases_sf"/>
</dbReference>
<proteinExistence type="predicted"/>